<keyword evidence="1" id="KW-0812">Transmembrane</keyword>
<feature type="transmembrane region" description="Helical" evidence="1">
    <location>
        <begin position="158"/>
        <end position="175"/>
    </location>
</feature>
<evidence type="ECO:0000313" key="3">
    <source>
        <dbReference type="Proteomes" id="UP000308652"/>
    </source>
</evidence>
<sequence length="233" mass="26739">MSNHEHWASLSTELVQAMLRNVYPVGALVILIWDLILSWNLEYDHIWRHVELRFAPTFKLNINYSLLLTTLAHPPITTNICLGWFYAQMICSQSCLTIIEGVLMLRVYALYNKGRIIGRFLLGFYILETALVVIFGYRTRSIITFDEICTPKEEGLDAFLYGSGVVTTQIVIWVLTINKRGLGSSSERNKHVMNLLIRDGAFAFAVVIHGQIRFSLLLYDFFPPISPMTYQKL</sequence>
<gene>
    <name evidence="2" type="ORF">BDQ12DRAFT_775081</name>
</gene>
<evidence type="ECO:0000256" key="1">
    <source>
        <dbReference type="SAM" id="Phobius"/>
    </source>
</evidence>
<dbReference type="OrthoDB" id="3020506at2759"/>
<name>A0A5C3LH85_9AGAR</name>
<keyword evidence="1" id="KW-0472">Membrane</keyword>
<dbReference type="STRING" id="68775.A0A5C3LH85"/>
<protein>
    <submittedName>
        <fullName evidence="2">Uncharacterized protein</fullName>
    </submittedName>
</protein>
<feature type="transmembrane region" description="Helical" evidence="1">
    <location>
        <begin position="21"/>
        <end position="41"/>
    </location>
</feature>
<dbReference type="AlphaFoldDB" id="A0A5C3LH85"/>
<proteinExistence type="predicted"/>
<keyword evidence="1" id="KW-1133">Transmembrane helix</keyword>
<feature type="transmembrane region" description="Helical" evidence="1">
    <location>
        <begin position="120"/>
        <end position="138"/>
    </location>
</feature>
<dbReference type="EMBL" id="ML213686">
    <property type="protein sequence ID" value="TFK32130.1"/>
    <property type="molecule type" value="Genomic_DNA"/>
</dbReference>
<accession>A0A5C3LH85</accession>
<reference evidence="2 3" key="1">
    <citation type="journal article" date="2019" name="Nat. Ecol. Evol.">
        <title>Megaphylogeny resolves global patterns of mushroom evolution.</title>
        <authorList>
            <person name="Varga T."/>
            <person name="Krizsan K."/>
            <person name="Foldi C."/>
            <person name="Dima B."/>
            <person name="Sanchez-Garcia M."/>
            <person name="Sanchez-Ramirez S."/>
            <person name="Szollosi G.J."/>
            <person name="Szarkandi J.G."/>
            <person name="Papp V."/>
            <person name="Albert L."/>
            <person name="Andreopoulos W."/>
            <person name="Angelini C."/>
            <person name="Antonin V."/>
            <person name="Barry K.W."/>
            <person name="Bougher N.L."/>
            <person name="Buchanan P."/>
            <person name="Buyck B."/>
            <person name="Bense V."/>
            <person name="Catcheside P."/>
            <person name="Chovatia M."/>
            <person name="Cooper J."/>
            <person name="Damon W."/>
            <person name="Desjardin D."/>
            <person name="Finy P."/>
            <person name="Geml J."/>
            <person name="Haridas S."/>
            <person name="Hughes K."/>
            <person name="Justo A."/>
            <person name="Karasinski D."/>
            <person name="Kautmanova I."/>
            <person name="Kiss B."/>
            <person name="Kocsube S."/>
            <person name="Kotiranta H."/>
            <person name="LaButti K.M."/>
            <person name="Lechner B.E."/>
            <person name="Liimatainen K."/>
            <person name="Lipzen A."/>
            <person name="Lukacs Z."/>
            <person name="Mihaltcheva S."/>
            <person name="Morgado L.N."/>
            <person name="Niskanen T."/>
            <person name="Noordeloos M.E."/>
            <person name="Ohm R.A."/>
            <person name="Ortiz-Santana B."/>
            <person name="Ovrebo C."/>
            <person name="Racz N."/>
            <person name="Riley R."/>
            <person name="Savchenko A."/>
            <person name="Shiryaev A."/>
            <person name="Soop K."/>
            <person name="Spirin V."/>
            <person name="Szebenyi C."/>
            <person name="Tomsovsky M."/>
            <person name="Tulloss R.E."/>
            <person name="Uehling J."/>
            <person name="Grigoriev I.V."/>
            <person name="Vagvolgyi C."/>
            <person name="Papp T."/>
            <person name="Martin F.M."/>
            <person name="Miettinen O."/>
            <person name="Hibbett D.S."/>
            <person name="Nagy L.G."/>
        </authorList>
    </citation>
    <scope>NUCLEOTIDE SEQUENCE [LARGE SCALE GENOMIC DNA]</scope>
    <source>
        <strain evidence="2 3">CBS 166.37</strain>
    </source>
</reference>
<feature type="transmembrane region" description="Helical" evidence="1">
    <location>
        <begin position="196"/>
        <end position="219"/>
    </location>
</feature>
<evidence type="ECO:0000313" key="2">
    <source>
        <dbReference type="EMBL" id="TFK32130.1"/>
    </source>
</evidence>
<dbReference type="Proteomes" id="UP000308652">
    <property type="component" value="Unassembled WGS sequence"/>
</dbReference>
<keyword evidence="3" id="KW-1185">Reference proteome</keyword>
<organism evidence="2 3">
    <name type="scientific">Crucibulum laeve</name>
    <dbReference type="NCBI Taxonomy" id="68775"/>
    <lineage>
        <taxon>Eukaryota</taxon>
        <taxon>Fungi</taxon>
        <taxon>Dikarya</taxon>
        <taxon>Basidiomycota</taxon>
        <taxon>Agaricomycotina</taxon>
        <taxon>Agaricomycetes</taxon>
        <taxon>Agaricomycetidae</taxon>
        <taxon>Agaricales</taxon>
        <taxon>Agaricineae</taxon>
        <taxon>Nidulariaceae</taxon>
        <taxon>Crucibulum</taxon>
    </lineage>
</organism>